<dbReference type="GO" id="GO:0051604">
    <property type="term" value="P:protein maturation"/>
    <property type="evidence" value="ECO:0007669"/>
    <property type="project" value="TreeGrafter"/>
</dbReference>
<dbReference type="InterPro" id="IPR036676">
    <property type="entry name" value="PurM-like_C_sf"/>
</dbReference>
<dbReference type="SUPFAM" id="SSF55326">
    <property type="entry name" value="PurM N-terminal domain-like"/>
    <property type="match status" value="1"/>
</dbReference>
<dbReference type="PIRSF" id="PIRSF005644">
    <property type="entry name" value="Hdrgns_mtr_HypE"/>
    <property type="match status" value="1"/>
</dbReference>
<comment type="similarity">
    <text evidence="1">Belongs to the HypE family.</text>
</comment>
<dbReference type="Gene3D" id="3.90.650.10">
    <property type="entry name" value="PurM-like C-terminal domain"/>
    <property type="match status" value="1"/>
</dbReference>
<dbReference type="SUPFAM" id="SSF56042">
    <property type="entry name" value="PurM C-terminal domain-like"/>
    <property type="match status" value="1"/>
</dbReference>
<dbReference type="AlphaFoldDB" id="A0A1T4QNQ6"/>
<organism evidence="4 5">
    <name type="scientific">Selenihalanaerobacter shriftii</name>
    <dbReference type="NCBI Taxonomy" id="142842"/>
    <lineage>
        <taxon>Bacteria</taxon>
        <taxon>Bacillati</taxon>
        <taxon>Bacillota</taxon>
        <taxon>Clostridia</taxon>
        <taxon>Halanaerobiales</taxon>
        <taxon>Halobacteroidaceae</taxon>
        <taxon>Selenihalanaerobacter</taxon>
    </lineage>
</organism>
<dbReference type="Proteomes" id="UP000190625">
    <property type="component" value="Unassembled WGS sequence"/>
</dbReference>
<dbReference type="PANTHER" id="PTHR30303">
    <property type="entry name" value="HYDROGENASE ISOENZYMES FORMATION PROTEIN HYPE"/>
    <property type="match status" value="1"/>
</dbReference>
<keyword evidence="5" id="KW-1185">Reference proteome</keyword>
<evidence type="ECO:0000259" key="2">
    <source>
        <dbReference type="Pfam" id="PF00586"/>
    </source>
</evidence>
<evidence type="ECO:0000259" key="3">
    <source>
        <dbReference type="Pfam" id="PF02769"/>
    </source>
</evidence>
<feature type="domain" description="PurM-like C-terminal" evidence="3">
    <location>
        <begin position="152"/>
        <end position="302"/>
    </location>
</feature>
<proteinExistence type="inferred from homology"/>
<accession>A0A1T4QNQ6</accession>
<dbReference type="Pfam" id="PF00586">
    <property type="entry name" value="AIRS"/>
    <property type="match status" value="1"/>
</dbReference>
<evidence type="ECO:0000256" key="1">
    <source>
        <dbReference type="ARBA" id="ARBA00006243"/>
    </source>
</evidence>
<dbReference type="InterPro" id="IPR036921">
    <property type="entry name" value="PurM-like_N_sf"/>
</dbReference>
<dbReference type="InterPro" id="IPR010918">
    <property type="entry name" value="PurM-like_C_dom"/>
</dbReference>
<dbReference type="Gene3D" id="3.30.1330.10">
    <property type="entry name" value="PurM-like, N-terminal domain"/>
    <property type="match status" value="1"/>
</dbReference>
<dbReference type="InterPro" id="IPR011854">
    <property type="entry name" value="HypE"/>
</dbReference>
<dbReference type="InterPro" id="IPR016188">
    <property type="entry name" value="PurM-like_N"/>
</dbReference>
<protein>
    <submittedName>
        <fullName evidence="4">Hydrogenase maturation factor</fullName>
    </submittedName>
</protein>
<feature type="domain" description="PurM-like N-terminal" evidence="2">
    <location>
        <begin position="33"/>
        <end position="138"/>
    </location>
</feature>
<evidence type="ECO:0000313" key="5">
    <source>
        <dbReference type="Proteomes" id="UP000190625"/>
    </source>
</evidence>
<dbReference type="RefSeq" id="WP_078811031.1">
    <property type="nucleotide sequence ID" value="NZ_FUWM01000030.1"/>
</dbReference>
<dbReference type="OrthoDB" id="153904at2"/>
<name>A0A1T4QNQ6_9FIRM</name>
<gene>
    <name evidence="4" type="ORF">SAMN02745118_02630</name>
</gene>
<dbReference type="PANTHER" id="PTHR30303:SF4">
    <property type="entry name" value="HYDROGENASE EXPRESSION_FORMATION PROTEIN HYPE"/>
    <property type="match status" value="1"/>
</dbReference>
<dbReference type="EMBL" id="FUWM01000030">
    <property type="protein sequence ID" value="SKA05316.1"/>
    <property type="molecule type" value="Genomic_DNA"/>
</dbReference>
<reference evidence="5" key="1">
    <citation type="submission" date="2017-02" db="EMBL/GenBank/DDBJ databases">
        <authorList>
            <person name="Varghese N."/>
            <person name="Submissions S."/>
        </authorList>
    </citation>
    <scope>NUCLEOTIDE SEQUENCE [LARGE SCALE GENOMIC DNA]</scope>
    <source>
        <strain evidence="5">ATCC BAA-73</strain>
    </source>
</reference>
<dbReference type="STRING" id="142842.SAMN02745118_02630"/>
<sequence length="336" mass="36162">MKTGKMDINNLKSLILDQISSTNQDVLVKPNIGEDSAVLDFGEFVAVVSTDPITGVQEGMGGLAVNVACNDIAANGAKPIGIQQLLLIPPETTKKAIMAIINDVNQSAEKLKIAILGGHTEISNTVDKPLVSCTAIGKTTKEKFVTSSGAKIGDDIIVTKWVALEGTSILATDYYEHLINLNINKELLTQAKKMIKDISVIPEGLIGANFGVNAMHDVTEGGLYGSLYELTEAANVGFIIDQQKIPLHPATEIITKTLGLNPYQLIGSGMMILTSNNGVKLVNELSKNEIKATIIGKITLQKRKINTKETEIELNNPPQEQLYEIISKLKGTSTER</sequence>
<dbReference type="CDD" id="cd06061">
    <property type="entry name" value="PurM-like1"/>
    <property type="match status" value="1"/>
</dbReference>
<dbReference type="Pfam" id="PF02769">
    <property type="entry name" value="AIRS_C"/>
    <property type="match status" value="1"/>
</dbReference>
<evidence type="ECO:0000313" key="4">
    <source>
        <dbReference type="EMBL" id="SKA05316.1"/>
    </source>
</evidence>